<protein>
    <submittedName>
        <fullName evidence="1">Uncharacterized protein</fullName>
    </submittedName>
</protein>
<name>A0A830GWV4_9CREN</name>
<reference evidence="1" key="1">
    <citation type="journal article" date="2014" name="Int. J. Syst. Evol. Microbiol.">
        <title>Complete genome sequence of Corynebacterium casei LMG S-19264T (=DSM 44701T), isolated from a smear-ripened cheese.</title>
        <authorList>
            <consortium name="US DOE Joint Genome Institute (JGI-PGF)"/>
            <person name="Walter F."/>
            <person name="Albersmeier A."/>
            <person name="Kalinowski J."/>
            <person name="Ruckert C."/>
        </authorList>
    </citation>
    <scope>NUCLEOTIDE SEQUENCE</scope>
    <source>
        <strain evidence="1">JCM 31740</strain>
    </source>
</reference>
<evidence type="ECO:0000313" key="2">
    <source>
        <dbReference type="Proteomes" id="UP000616143"/>
    </source>
</evidence>
<reference evidence="1" key="2">
    <citation type="submission" date="2020-09" db="EMBL/GenBank/DDBJ databases">
        <authorList>
            <person name="Sun Q."/>
            <person name="Ohkuma M."/>
        </authorList>
    </citation>
    <scope>NUCLEOTIDE SEQUENCE</scope>
    <source>
        <strain evidence="1">JCM 31740</strain>
    </source>
</reference>
<accession>A0A830GWV4</accession>
<dbReference type="AlphaFoldDB" id="A0A830GWV4"/>
<dbReference type="EMBL" id="BMQS01000002">
    <property type="protein sequence ID" value="GGT88620.1"/>
    <property type="molecule type" value="Genomic_DNA"/>
</dbReference>
<comment type="caution">
    <text evidence="1">The sequence shown here is derived from an EMBL/GenBank/DDBJ whole genome shotgun (WGS) entry which is preliminary data.</text>
</comment>
<sequence length="72" mass="7787">MDRGQSSTGTKGGSHPAIDVTFKVSHMGLVIEVEAYHTDPHFNRGVSATLTPSVTVIYTSLANLYLNLKIQI</sequence>
<organism evidence="1 2">
    <name type="scientific">Sulfodiicoccus acidiphilus</name>
    <dbReference type="NCBI Taxonomy" id="1670455"/>
    <lineage>
        <taxon>Archaea</taxon>
        <taxon>Thermoproteota</taxon>
        <taxon>Thermoprotei</taxon>
        <taxon>Sulfolobales</taxon>
        <taxon>Sulfolobaceae</taxon>
        <taxon>Sulfodiicoccus</taxon>
    </lineage>
</organism>
<gene>
    <name evidence="1" type="ORF">GCM10007116_03270</name>
</gene>
<evidence type="ECO:0000313" key="1">
    <source>
        <dbReference type="EMBL" id="GGT88620.1"/>
    </source>
</evidence>
<dbReference type="Proteomes" id="UP000616143">
    <property type="component" value="Unassembled WGS sequence"/>
</dbReference>
<proteinExistence type="predicted"/>